<comment type="caution">
    <text evidence="3">The sequence shown here is derived from an EMBL/GenBank/DDBJ whole genome shotgun (WGS) entry which is preliminary data.</text>
</comment>
<dbReference type="Proteomes" id="UP001446871">
    <property type="component" value="Unassembled WGS sequence"/>
</dbReference>
<feature type="compositionally biased region" description="Polar residues" evidence="2">
    <location>
        <begin position="12"/>
        <end position="22"/>
    </location>
</feature>
<evidence type="ECO:0000313" key="3">
    <source>
        <dbReference type="EMBL" id="KAK8060093.1"/>
    </source>
</evidence>
<evidence type="ECO:0008006" key="5">
    <source>
        <dbReference type="Google" id="ProtNLM"/>
    </source>
</evidence>
<dbReference type="EMBL" id="JAQQWM010000006">
    <property type="protein sequence ID" value="KAK8060093.1"/>
    <property type="molecule type" value="Genomic_DNA"/>
</dbReference>
<evidence type="ECO:0000256" key="2">
    <source>
        <dbReference type="SAM" id="MobiDB-lite"/>
    </source>
</evidence>
<sequence length="372" mass="42592">MDPAALFDSPREVTNSSISDPASQVGVGGRTYQAYREDTYYLPNDADEQDRLDFQHEMTSILLDKRLSVAPVENPKYVLDVATGTGIWALDYATENPDCQVIGTDLSLIQPDMEDTVPNCRFIREDSEDPWTYGEPFYFFSFSNSLASVYPDVSQASRLPKQQPTNLTVPNIRVVSLMHDWVPLRSRRLTCRGPQDHKFDYVHLRYVVTCFKDHRTIMRHAFKNLNPGGWFEYVDQSVEPMRHGGTAEGSVWYDYVMTFLKTMAGLGRDLQCPRKYKRWLEEVGFVNVQEQLIPIPMGPWPSNPKFKLAGSYALAKTRTGDLEVAKPIFLRAGMSELEYDELANKVRLEITDRNNQFYILMVVVYGQKPPAK</sequence>
<accession>A0ABR1UQF7</accession>
<dbReference type="SUPFAM" id="SSF53335">
    <property type="entry name" value="S-adenosyl-L-methionine-dependent methyltransferases"/>
    <property type="match status" value="1"/>
</dbReference>
<dbReference type="CDD" id="cd02440">
    <property type="entry name" value="AdoMet_MTases"/>
    <property type="match status" value="1"/>
</dbReference>
<protein>
    <recommendedName>
        <fullName evidence="5">S-adenosyl-L-methionine-dependent methyltransferase</fullName>
    </recommendedName>
</protein>
<dbReference type="PANTHER" id="PTHR43591">
    <property type="entry name" value="METHYLTRANSFERASE"/>
    <property type="match status" value="1"/>
</dbReference>
<dbReference type="PANTHER" id="PTHR43591:SF102">
    <property type="entry name" value="S-ADENOSYL-L-METHIONINE-DEPENDENT METHYLTRANSFERASE"/>
    <property type="match status" value="1"/>
</dbReference>
<reference evidence="3 4" key="1">
    <citation type="submission" date="2023-01" db="EMBL/GenBank/DDBJ databases">
        <title>Analysis of 21 Apiospora genomes using comparative genomics revels a genus with tremendous synthesis potential of carbohydrate active enzymes and secondary metabolites.</title>
        <authorList>
            <person name="Sorensen T."/>
        </authorList>
    </citation>
    <scope>NUCLEOTIDE SEQUENCE [LARGE SCALE GENOMIC DNA]</scope>
    <source>
        <strain evidence="3 4">CBS 83171</strain>
    </source>
</reference>
<name>A0ABR1UQF7_9PEZI</name>
<dbReference type="Pfam" id="PF13489">
    <property type="entry name" value="Methyltransf_23"/>
    <property type="match status" value="1"/>
</dbReference>
<organism evidence="3 4">
    <name type="scientific">Apiospora saccharicola</name>
    <dbReference type="NCBI Taxonomy" id="335842"/>
    <lineage>
        <taxon>Eukaryota</taxon>
        <taxon>Fungi</taxon>
        <taxon>Dikarya</taxon>
        <taxon>Ascomycota</taxon>
        <taxon>Pezizomycotina</taxon>
        <taxon>Sordariomycetes</taxon>
        <taxon>Xylariomycetidae</taxon>
        <taxon>Amphisphaeriales</taxon>
        <taxon>Apiosporaceae</taxon>
        <taxon>Apiospora</taxon>
    </lineage>
</organism>
<comment type="similarity">
    <text evidence="1">Belongs to the methyltransferase superfamily. LaeA methyltransferase family.</text>
</comment>
<keyword evidence="4" id="KW-1185">Reference proteome</keyword>
<evidence type="ECO:0000313" key="4">
    <source>
        <dbReference type="Proteomes" id="UP001446871"/>
    </source>
</evidence>
<evidence type="ECO:0000256" key="1">
    <source>
        <dbReference type="ARBA" id="ARBA00038158"/>
    </source>
</evidence>
<feature type="region of interest" description="Disordered" evidence="2">
    <location>
        <begin position="1"/>
        <end position="26"/>
    </location>
</feature>
<dbReference type="InterPro" id="IPR029063">
    <property type="entry name" value="SAM-dependent_MTases_sf"/>
</dbReference>
<proteinExistence type="inferred from homology"/>
<dbReference type="Gene3D" id="3.40.50.150">
    <property type="entry name" value="Vaccinia Virus protein VP39"/>
    <property type="match status" value="2"/>
</dbReference>
<gene>
    <name evidence="3" type="ORF">PG996_010023</name>
</gene>